<organism evidence="1">
    <name type="scientific">Anopheles marajoara</name>
    <dbReference type="NCBI Taxonomy" id="58244"/>
    <lineage>
        <taxon>Eukaryota</taxon>
        <taxon>Metazoa</taxon>
        <taxon>Ecdysozoa</taxon>
        <taxon>Arthropoda</taxon>
        <taxon>Hexapoda</taxon>
        <taxon>Insecta</taxon>
        <taxon>Pterygota</taxon>
        <taxon>Neoptera</taxon>
        <taxon>Endopterygota</taxon>
        <taxon>Diptera</taxon>
        <taxon>Nematocera</taxon>
        <taxon>Culicoidea</taxon>
        <taxon>Culicidae</taxon>
        <taxon>Anophelinae</taxon>
        <taxon>Anopheles</taxon>
    </lineage>
</organism>
<sequence length="73" mass="7683">MSFTTTSLAPIFSTLSRAAAKSSVCPTSAMKQITSYCCSSNHFRMQLVSSPPEYANSTFSLLIASFGGGNGFS</sequence>
<protein>
    <submittedName>
        <fullName evidence="1">Putative secreted protein</fullName>
    </submittedName>
</protein>
<accession>A0A2M4CEF0</accession>
<reference evidence="1" key="1">
    <citation type="submission" date="2018-01" db="EMBL/GenBank/DDBJ databases">
        <title>An insight into the sialome of Amazonian anophelines.</title>
        <authorList>
            <person name="Ribeiro J.M."/>
            <person name="Scarpassa V."/>
            <person name="Calvo E."/>
        </authorList>
    </citation>
    <scope>NUCLEOTIDE SEQUENCE</scope>
    <source>
        <tissue evidence="1">Salivary glands</tissue>
    </source>
</reference>
<proteinExistence type="predicted"/>
<evidence type="ECO:0000313" key="1">
    <source>
        <dbReference type="EMBL" id="MBW63308.1"/>
    </source>
</evidence>
<dbReference type="AlphaFoldDB" id="A0A2M4CEF0"/>
<dbReference type="EMBL" id="GGFJ01014167">
    <property type="protein sequence ID" value="MBW63308.1"/>
    <property type="molecule type" value="Transcribed_RNA"/>
</dbReference>
<name>A0A2M4CEF0_9DIPT</name>